<dbReference type="InterPro" id="IPR003767">
    <property type="entry name" value="Malate/L-lactate_DH-like"/>
</dbReference>
<sequence>MRIIDHEVLLAAAAALIEAGGSTPDEATIVAGHLVEANLAGHDSHGVGMIPRYLQNAAAGVLRPGRTGRVVTDAGAMIVIDGEQGYGQVIAKAATETAIARARETGAAVLALRNCHHMGRIGSYGEQVAAAGQVGLMFVNVTGSPSLVAPHAGFDPRFSTNPICLSFPGADGAPPVIFDAATSGVALGKCRVAMNKGEPMAEGLLIDAEGRPTTDPGVMFAEPQGALLPMAGHKGYGLALFCELLAGALAGAGTSQPGNPRSDAILNSMFAIVIEPGRLVDTAWLAAETRALLDHMRSSRSAPGQPVLIPGEPEIAARAARRAGGIPIDDTTFGQLRAAGLAAGISAARLDALGLTAGT</sequence>
<reference evidence="3 4" key="1">
    <citation type="submission" date="2015-12" db="EMBL/GenBank/DDBJ databases">
        <title>Genome sequence of Tistrella mobilis MCCC 1A02139.</title>
        <authorList>
            <person name="Lu L."/>
            <person name="Lai Q."/>
            <person name="Shao Z."/>
            <person name="Qian P."/>
        </authorList>
    </citation>
    <scope>NUCLEOTIDE SEQUENCE [LARGE SCALE GENOMIC DNA]</scope>
    <source>
        <strain evidence="3 4">MCCC 1A02139</strain>
    </source>
</reference>
<dbReference type="SUPFAM" id="SSF89733">
    <property type="entry name" value="L-sulfolactate dehydrogenase-like"/>
    <property type="match status" value="1"/>
</dbReference>
<dbReference type="GeneID" id="97240476"/>
<dbReference type="PANTHER" id="PTHR11091">
    <property type="entry name" value="OXIDOREDUCTASE-RELATED"/>
    <property type="match status" value="1"/>
</dbReference>
<dbReference type="InterPro" id="IPR043144">
    <property type="entry name" value="Mal/L-sulf/L-lact_DH-like_ah"/>
</dbReference>
<dbReference type="Gene3D" id="3.30.1370.60">
    <property type="entry name" value="Hypothetical oxidoreductase yiak, domain 2"/>
    <property type="match status" value="1"/>
</dbReference>
<evidence type="ECO:0000313" key="4">
    <source>
        <dbReference type="Proteomes" id="UP000075787"/>
    </source>
</evidence>
<dbReference type="InterPro" id="IPR036111">
    <property type="entry name" value="Mal/L-sulfo/L-lacto_DH-like_sf"/>
</dbReference>
<evidence type="ECO:0000256" key="2">
    <source>
        <dbReference type="ARBA" id="ARBA00023002"/>
    </source>
</evidence>
<keyword evidence="2" id="KW-0560">Oxidoreductase</keyword>
<dbReference type="GO" id="GO:0016491">
    <property type="term" value="F:oxidoreductase activity"/>
    <property type="evidence" value="ECO:0007669"/>
    <property type="project" value="UniProtKB-KW"/>
</dbReference>
<name>A0A162JU45_9PROT</name>
<dbReference type="EMBL" id="LPZR01000213">
    <property type="protein sequence ID" value="KYO49888.1"/>
    <property type="molecule type" value="Genomic_DNA"/>
</dbReference>
<evidence type="ECO:0000313" key="3">
    <source>
        <dbReference type="EMBL" id="KYO49888.1"/>
    </source>
</evidence>
<comment type="caution">
    <text evidence="3">The sequence shown here is derived from an EMBL/GenBank/DDBJ whole genome shotgun (WGS) entry which is preliminary data.</text>
</comment>
<comment type="similarity">
    <text evidence="1">Belongs to the LDH2/MDH2 oxidoreductase family.</text>
</comment>
<dbReference type="PANTHER" id="PTHR11091:SF0">
    <property type="entry name" value="MALATE DEHYDROGENASE"/>
    <property type="match status" value="1"/>
</dbReference>
<organism evidence="3 4">
    <name type="scientific">Tistrella mobilis</name>
    <dbReference type="NCBI Taxonomy" id="171437"/>
    <lineage>
        <taxon>Bacteria</taxon>
        <taxon>Pseudomonadati</taxon>
        <taxon>Pseudomonadota</taxon>
        <taxon>Alphaproteobacteria</taxon>
        <taxon>Geminicoccales</taxon>
        <taxon>Geminicoccaceae</taxon>
        <taxon>Tistrella</taxon>
    </lineage>
</organism>
<dbReference type="OrthoDB" id="9811519at2"/>
<dbReference type="Proteomes" id="UP000075787">
    <property type="component" value="Unassembled WGS sequence"/>
</dbReference>
<dbReference type="NCBIfam" id="NF007504">
    <property type="entry name" value="PRK10098.1"/>
    <property type="match status" value="1"/>
</dbReference>
<gene>
    <name evidence="3" type="ORF">AUP44_15255</name>
</gene>
<dbReference type="AlphaFoldDB" id="A0A162JU45"/>
<protein>
    <submittedName>
        <fullName evidence="3">Malate dehydrogenase</fullName>
    </submittedName>
</protein>
<dbReference type="InterPro" id="IPR043143">
    <property type="entry name" value="Mal/L-sulf/L-lact_DH-like_NADP"/>
</dbReference>
<dbReference type="Gene3D" id="1.10.1530.10">
    <property type="match status" value="1"/>
</dbReference>
<dbReference type="Pfam" id="PF02615">
    <property type="entry name" value="Ldh_2"/>
    <property type="match status" value="1"/>
</dbReference>
<dbReference type="RefSeq" id="WP_062769320.1">
    <property type="nucleotide sequence ID" value="NZ_CP121045.1"/>
</dbReference>
<proteinExistence type="inferred from homology"/>
<accession>A0A162JU45</accession>
<evidence type="ECO:0000256" key="1">
    <source>
        <dbReference type="ARBA" id="ARBA00006056"/>
    </source>
</evidence>